<dbReference type="PANTHER" id="PTHR31973:SF188">
    <property type="entry name" value="POLYPROTEIN, PUTATIVE-RELATED"/>
    <property type="match status" value="1"/>
</dbReference>
<dbReference type="Pfam" id="PF10551">
    <property type="entry name" value="MULE"/>
    <property type="match status" value="1"/>
</dbReference>
<evidence type="ECO:0000313" key="7">
    <source>
        <dbReference type="Proteomes" id="UP001172457"/>
    </source>
</evidence>
<dbReference type="AlphaFoldDB" id="A0AA38WKF0"/>
<evidence type="ECO:0000256" key="2">
    <source>
        <dbReference type="ARBA" id="ARBA00023125"/>
    </source>
</evidence>
<evidence type="ECO:0000256" key="3">
    <source>
        <dbReference type="ARBA" id="ARBA00023172"/>
    </source>
</evidence>
<dbReference type="InterPro" id="IPR001207">
    <property type="entry name" value="Transposase_mutator"/>
</dbReference>
<name>A0AA38WKF0_9ASTR</name>
<evidence type="ECO:0000256" key="1">
    <source>
        <dbReference type="ARBA" id="ARBA00022578"/>
    </source>
</evidence>
<dbReference type="GO" id="GO:0004803">
    <property type="term" value="F:transposase activity"/>
    <property type="evidence" value="ECO:0007669"/>
    <property type="project" value="InterPro"/>
</dbReference>
<accession>A0AA38WKF0</accession>
<dbReference type="GO" id="GO:0006313">
    <property type="term" value="P:DNA transposition"/>
    <property type="evidence" value="ECO:0007669"/>
    <property type="project" value="InterPro"/>
</dbReference>
<dbReference type="EMBL" id="JARYMX010000004">
    <property type="protein sequence ID" value="KAJ9553069.1"/>
    <property type="molecule type" value="Genomic_DNA"/>
</dbReference>
<keyword evidence="3" id="KW-0233">DNA recombination</keyword>
<keyword evidence="2" id="KW-0238">DNA-binding</keyword>
<organism evidence="6 7">
    <name type="scientific">Centaurea solstitialis</name>
    <name type="common">yellow star-thistle</name>
    <dbReference type="NCBI Taxonomy" id="347529"/>
    <lineage>
        <taxon>Eukaryota</taxon>
        <taxon>Viridiplantae</taxon>
        <taxon>Streptophyta</taxon>
        <taxon>Embryophyta</taxon>
        <taxon>Tracheophyta</taxon>
        <taxon>Spermatophyta</taxon>
        <taxon>Magnoliopsida</taxon>
        <taxon>eudicotyledons</taxon>
        <taxon>Gunneridae</taxon>
        <taxon>Pentapetalae</taxon>
        <taxon>asterids</taxon>
        <taxon>campanulids</taxon>
        <taxon>Asterales</taxon>
        <taxon>Asteraceae</taxon>
        <taxon>Carduoideae</taxon>
        <taxon>Cardueae</taxon>
        <taxon>Centaureinae</taxon>
        <taxon>Centaurea</taxon>
    </lineage>
</organism>
<dbReference type="InterPro" id="IPR007527">
    <property type="entry name" value="Znf_SWIM"/>
</dbReference>
<sequence length="249" mass="28931">MFPVTYAVLESENTSSWTWFFESLEKAIGTPTGLVISSDMQKGLEVAITKVYPNVEHRECMRHLYSDFFMLKLWGVVNTYSTSKHDLLLGEIASVRGDAIAYLNENHKKIWSRSKFGTTVKCDYITNNISETFNSWISEFHYKPMLDLLDGIREKLMERFDKKKESTWANFMFVEAVTIEPNCRVWQVKGLPCVHAAAFIAFTRETNWDKYVDPYIRIRHLRAHLKALMKHPPVKGEGEEEIIPKLVKV</sequence>
<dbReference type="GO" id="GO:0003677">
    <property type="term" value="F:DNA binding"/>
    <property type="evidence" value="ECO:0007669"/>
    <property type="project" value="UniProtKB-KW"/>
</dbReference>
<dbReference type="Pfam" id="PF04434">
    <property type="entry name" value="SWIM"/>
    <property type="match status" value="1"/>
</dbReference>
<evidence type="ECO:0000259" key="5">
    <source>
        <dbReference type="Pfam" id="PF10551"/>
    </source>
</evidence>
<dbReference type="InterPro" id="IPR018289">
    <property type="entry name" value="MULE_transposase_dom"/>
</dbReference>
<keyword evidence="1" id="KW-0815">Transposition</keyword>
<reference evidence="6" key="1">
    <citation type="submission" date="2023-03" db="EMBL/GenBank/DDBJ databases">
        <title>Chromosome-scale reference genome and RAD-based genetic map of yellow starthistle (Centaurea solstitialis) reveal putative structural variation and QTLs associated with invader traits.</title>
        <authorList>
            <person name="Reatini B."/>
            <person name="Cang F.A."/>
            <person name="Jiang Q."/>
            <person name="Mckibben M.T.W."/>
            <person name="Barker M.S."/>
            <person name="Rieseberg L.H."/>
            <person name="Dlugosch K.M."/>
        </authorList>
    </citation>
    <scope>NUCLEOTIDE SEQUENCE</scope>
    <source>
        <strain evidence="6">CAN-66</strain>
        <tissue evidence="6">Leaf</tissue>
    </source>
</reference>
<keyword evidence="7" id="KW-1185">Reference proteome</keyword>
<protein>
    <recommendedName>
        <fullName evidence="8">SWIM-type domain-containing protein</fullName>
    </recommendedName>
</protein>
<proteinExistence type="predicted"/>
<evidence type="ECO:0008006" key="8">
    <source>
        <dbReference type="Google" id="ProtNLM"/>
    </source>
</evidence>
<evidence type="ECO:0000313" key="6">
    <source>
        <dbReference type="EMBL" id="KAJ9553069.1"/>
    </source>
</evidence>
<feature type="domain" description="SWIM-type" evidence="4">
    <location>
        <begin position="182"/>
        <end position="198"/>
    </location>
</feature>
<feature type="domain" description="MULE transposase" evidence="5">
    <location>
        <begin position="2"/>
        <end position="66"/>
    </location>
</feature>
<dbReference type="Proteomes" id="UP001172457">
    <property type="component" value="Chromosome 4"/>
</dbReference>
<comment type="caution">
    <text evidence="6">The sequence shown here is derived from an EMBL/GenBank/DDBJ whole genome shotgun (WGS) entry which is preliminary data.</text>
</comment>
<gene>
    <name evidence="6" type="ORF">OSB04_017114</name>
</gene>
<dbReference type="PROSITE" id="PS01007">
    <property type="entry name" value="TRANSPOSASE_MUTATOR"/>
    <property type="match status" value="1"/>
</dbReference>
<dbReference type="PANTHER" id="PTHR31973">
    <property type="entry name" value="POLYPROTEIN, PUTATIVE-RELATED"/>
    <property type="match status" value="1"/>
</dbReference>
<dbReference type="GO" id="GO:0008270">
    <property type="term" value="F:zinc ion binding"/>
    <property type="evidence" value="ECO:0007669"/>
    <property type="project" value="InterPro"/>
</dbReference>
<evidence type="ECO:0000259" key="4">
    <source>
        <dbReference type="Pfam" id="PF04434"/>
    </source>
</evidence>